<feature type="non-terminal residue" evidence="1">
    <location>
        <position position="1"/>
    </location>
</feature>
<name>A0A9N9J768_9GLOM</name>
<dbReference type="OrthoDB" id="2448427at2759"/>
<accession>A0A9N9J768</accession>
<keyword evidence="2" id="KW-1185">Reference proteome</keyword>
<gene>
    <name evidence="1" type="ORF">FCALED_LOCUS17360</name>
</gene>
<sequence>QLYHHRREQWKLSLDLTINDDSFETLRPTLLSWNDYKDDCKLIIDEGKYHSDEVSETDEELANEEIAENI</sequence>
<protein>
    <submittedName>
        <fullName evidence="1">7516_t:CDS:1</fullName>
    </submittedName>
</protein>
<proteinExistence type="predicted"/>
<dbReference type="Proteomes" id="UP000789570">
    <property type="component" value="Unassembled WGS sequence"/>
</dbReference>
<dbReference type="AlphaFoldDB" id="A0A9N9J768"/>
<organism evidence="1 2">
    <name type="scientific">Funneliformis caledonium</name>
    <dbReference type="NCBI Taxonomy" id="1117310"/>
    <lineage>
        <taxon>Eukaryota</taxon>
        <taxon>Fungi</taxon>
        <taxon>Fungi incertae sedis</taxon>
        <taxon>Mucoromycota</taxon>
        <taxon>Glomeromycotina</taxon>
        <taxon>Glomeromycetes</taxon>
        <taxon>Glomerales</taxon>
        <taxon>Glomeraceae</taxon>
        <taxon>Funneliformis</taxon>
    </lineage>
</organism>
<evidence type="ECO:0000313" key="2">
    <source>
        <dbReference type="Proteomes" id="UP000789570"/>
    </source>
</evidence>
<reference evidence="1" key="1">
    <citation type="submission" date="2021-06" db="EMBL/GenBank/DDBJ databases">
        <authorList>
            <person name="Kallberg Y."/>
            <person name="Tangrot J."/>
            <person name="Rosling A."/>
        </authorList>
    </citation>
    <scope>NUCLEOTIDE SEQUENCE</scope>
    <source>
        <strain evidence="1">UK204</strain>
    </source>
</reference>
<comment type="caution">
    <text evidence="1">The sequence shown here is derived from an EMBL/GenBank/DDBJ whole genome shotgun (WGS) entry which is preliminary data.</text>
</comment>
<dbReference type="EMBL" id="CAJVPQ010026203">
    <property type="protein sequence ID" value="CAG8768229.1"/>
    <property type="molecule type" value="Genomic_DNA"/>
</dbReference>
<evidence type="ECO:0000313" key="1">
    <source>
        <dbReference type="EMBL" id="CAG8768229.1"/>
    </source>
</evidence>